<evidence type="ECO:0000313" key="1">
    <source>
        <dbReference type="EMBL" id="CAH0098365.1"/>
    </source>
</evidence>
<reference evidence="1" key="1">
    <citation type="submission" date="2021-11" db="EMBL/GenBank/DDBJ databases">
        <authorList>
            <person name="Schell T."/>
        </authorList>
    </citation>
    <scope>NUCLEOTIDE SEQUENCE</scope>
    <source>
        <strain evidence="1">M5</strain>
    </source>
</reference>
<dbReference type="Proteomes" id="UP000789390">
    <property type="component" value="Unassembled WGS sequence"/>
</dbReference>
<dbReference type="EMBL" id="CAKKLH010000002">
    <property type="protein sequence ID" value="CAH0098365.1"/>
    <property type="molecule type" value="Genomic_DNA"/>
</dbReference>
<dbReference type="AlphaFoldDB" id="A0A8J2RFY2"/>
<accession>A0A8J2RFY2</accession>
<evidence type="ECO:0000313" key="2">
    <source>
        <dbReference type="Proteomes" id="UP000789390"/>
    </source>
</evidence>
<gene>
    <name evidence="1" type="ORF">DGAL_LOCUS417</name>
</gene>
<organism evidence="1 2">
    <name type="scientific">Daphnia galeata</name>
    <dbReference type="NCBI Taxonomy" id="27404"/>
    <lineage>
        <taxon>Eukaryota</taxon>
        <taxon>Metazoa</taxon>
        <taxon>Ecdysozoa</taxon>
        <taxon>Arthropoda</taxon>
        <taxon>Crustacea</taxon>
        <taxon>Branchiopoda</taxon>
        <taxon>Diplostraca</taxon>
        <taxon>Cladocera</taxon>
        <taxon>Anomopoda</taxon>
        <taxon>Daphniidae</taxon>
        <taxon>Daphnia</taxon>
    </lineage>
</organism>
<comment type="caution">
    <text evidence="1">The sequence shown here is derived from an EMBL/GenBank/DDBJ whole genome shotgun (WGS) entry which is preliminary data.</text>
</comment>
<name>A0A8J2RFY2_9CRUS</name>
<protein>
    <submittedName>
        <fullName evidence="1">Uncharacterized protein</fullName>
    </submittedName>
</protein>
<keyword evidence="2" id="KW-1185">Reference proteome</keyword>
<sequence>MEVPAMDDLGKADDIDCDFQKQNQEVLNKLFYAGTAFVIVCPEQPEVRAETAQLTDGLERSLLILEGATKEQEQKVVFLALFCFFPLHW</sequence>
<proteinExistence type="predicted"/>